<accession>A0A8H4XD65</accession>
<reference evidence="2" key="1">
    <citation type="journal article" date="2020" name="BMC Genomics">
        <title>Correction to: Identification and distribution of gene clusters required for synthesis of sphingolipid metabolism inhibitors in diverse species of the filamentous fungus Fusarium.</title>
        <authorList>
            <person name="Kim H.S."/>
            <person name="Lohmar J.M."/>
            <person name="Busman M."/>
            <person name="Brown D.W."/>
            <person name="Naumann T.A."/>
            <person name="Divon H.H."/>
            <person name="Lysoe E."/>
            <person name="Uhlig S."/>
            <person name="Proctor R.H."/>
        </authorList>
    </citation>
    <scope>NUCLEOTIDE SEQUENCE</scope>
    <source>
        <strain evidence="2">NRRL 22465</strain>
    </source>
</reference>
<organism evidence="2 3">
    <name type="scientific">Fusarium zealandicum</name>
    <dbReference type="NCBI Taxonomy" id="1053134"/>
    <lineage>
        <taxon>Eukaryota</taxon>
        <taxon>Fungi</taxon>
        <taxon>Dikarya</taxon>
        <taxon>Ascomycota</taxon>
        <taxon>Pezizomycotina</taxon>
        <taxon>Sordariomycetes</taxon>
        <taxon>Hypocreomycetidae</taxon>
        <taxon>Hypocreales</taxon>
        <taxon>Nectriaceae</taxon>
        <taxon>Fusarium</taxon>
        <taxon>Fusarium staphyleae species complex</taxon>
    </lineage>
</organism>
<protein>
    <recommendedName>
        <fullName evidence="1">PD-(D/E)XK nuclease-like domain-containing protein</fullName>
    </recommendedName>
</protein>
<evidence type="ECO:0000313" key="3">
    <source>
        <dbReference type="Proteomes" id="UP000635477"/>
    </source>
</evidence>
<dbReference type="AlphaFoldDB" id="A0A8H4XD65"/>
<name>A0A8H4XD65_9HYPO</name>
<dbReference type="EMBL" id="JABEYC010001049">
    <property type="protein sequence ID" value="KAF4970055.1"/>
    <property type="molecule type" value="Genomic_DNA"/>
</dbReference>
<comment type="caution">
    <text evidence="2">The sequence shown here is derived from an EMBL/GenBank/DDBJ whole genome shotgun (WGS) entry which is preliminary data.</text>
</comment>
<dbReference type="Pfam" id="PF20516">
    <property type="entry name" value="PDDEXK_12"/>
    <property type="match status" value="1"/>
</dbReference>
<feature type="domain" description="PD-(D/E)XK nuclease-like" evidence="1">
    <location>
        <begin position="160"/>
        <end position="364"/>
    </location>
</feature>
<reference evidence="2" key="2">
    <citation type="submission" date="2020-05" db="EMBL/GenBank/DDBJ databases">
        <authorList>
            <person name="Kim H.-S."/>
            <person name="Proctor R.H."/>
            <person name="Brown D.W."/>
        </authorList>
    </citation>
    <scope>NUCLEOTIDE SEQUENCE</scope>
    <source>
        <strain evidence="2">NRRL 22465</strain>
    </source>
</reference>
<dbReference type="Proteomes" id="UP000635477">
    <property type="component" value="Unassembled WGS sequence"/>
</dbReference>
<dbReference type="OrthoDB" id="5244165at2759"/>
<gene>
    <name evidence="2" type="ORF">FZEAL_10124</name>
</gene>
<sequence length="375" mass="41361">MFKIADSEVVQGELDVDKAKEILDGEAHGETYDNQQTNYYTTTDTIRASLQSGMHIDAIRAWISTTDPPSYFTYSPGQADIYKQRSPSSSKRYRKKTDLLRLDHPIKFAKEDELREALPADAHDLYDALALAEFCVSVIPTALKNTPGTRLPLQRASLLSRNTSRLLDITKRSKESSDRRRSEAAWNSHVHYQVLHQLAETPSVSVEDITSARIVPRFRPCITTVDQLADDDASLSSTGSCSTNTTLASRANASESVHKMVDFALALEPDPDLAAAIERGTINQTAYFPLKSRPAPVGIETKTSAGNSETAGVQLGVWIAAWHEGIRSLMKRGGLVERIITVPLIQVFEGSWTLMFAVDAGHEIPILVSISFIET</sequence>
<dbReference type="InterPro" id="IPR046797">
    <property type="entry name" value="PDDEXK_12"/>
</dbReference>
<proteinExistence type="predicted"/>
<evidence type="ECO:0000313" key="2">
    <source>
        <dbReference type="EMBL" id="KAF4970055.1"/>
    </source>
</evidence>
<keyword evidence="3" id="KW-1185">Reference proteome</keyword>
<evidence type="ECO:0000259" key="1">
    <source>
        <dbReference type="Pfam" id="PF20516"/>
    </source>
</evidence>